<proteinExistence type="predicted"/>
<dbReference type="GO" id="GO:0016301">
    <property type="term" value="F:kinase activity"/>
    <property type="evidence" value="ECO:0007669"/>
    <property type="project" value="UniProtKB-KW"/>
</dbReference>
<dbReference type="RefSeq" id="WP_245763485.1">
    <property type="nucleotide sequence ID" value="NZ_FNYE01000042.1"/>
</dbReference>
<accession>A0A1H7E6V4</accession>
<keyword evidence="1" id="KW-0418">Kinase</keyword>
<keyword evidence="1" id="KW-0808">Transferase</keyword>
<organism evidence="1 2">
    <name type="scientific">Paraburkholderia diazotrophica</name>
    <dbReference type="NCBI Taxonomy" id="667676"/>
    <lineage>
        <taxon>Bacteria</taxon>
        <taxon>Pseudomonadati</taxon>
        <taxon>Pseudomonadota</taxon>
        <taxon>Betaproteobacteria</taxon>
        <taxon>Burkholderiales</taxon>
        <taxon>Burkholderiaceae</taxon>
        <taxon>Paraburkholderia</taxon>
    </lineage>
</organism>
<dbReference type="InterPro" id="IPR004119">
    <property type="entry name" value="EcKL"/>
</dbReference>
<sequence>MLRLDDALRDDAHASSHLNRQGEILSAFAVICDMALPVTVEDVTAQWLTSALAFRFPGVEVTSCSHVAVLPGTSTKVRVELEYNEVGREMALPSRMIVKGGFQNHSESMKNMYRNEMRFYRDVLPFINMNAPKCFYAGADPDHWQSVVVMEDLEQRAARFCRAQRPQSYEEVERRLSAMACYHAQTWNSSEFKTGGRFDWVGERAFPTGRWNIRIAISNLMCGPTTSRCHEGLL</sequence>
<protein>
    <submittedName>
        <fullName evidence="1">Ecdysteroid kinase</fullName>
    </submittedName>
</protein>
<dbReference type="Pfam" id="PF02958">
    <property type="entry name" value="EcKL"/>
    <property type="match status" value="1"/>
</dbReference>
<name>A0A1H7E6V4_9BURK</name>
<dbReference type="Proteomes" id="UP000198866">
    <property type="component" value="Unassembled WGS sequence"/>
</dbReference>
<gene>
    <name evidence="1" type="ORF">SAMN05192539_104217</name>
</gene>
<dbReference type="AlphaFoldDB" id="A0A1H7E6V4"/>
<dbReference type="STRING" id="667676.SAMN05192539_104217"/>
<dbReference type="InterPro" id="IPR011009">
    <property type="entry name" value="Kinase-like_dom_sf"/>
</dbReference>
<reference evidence="2" key="1">
    <citation type="submission" date="2016-10" db="EMBL/GenBank/DDBJ databases">
        <authorList>
            <person name="Varghese N."/>
            <person name="Submissions S."/>
        </authorList>
    </citation>
    <scope>NUCLEOTIDE SEQUENCE [LARGE SCALE GENOMIC DNA]</scope>
    <source>
        <strain evidence="2">LMG 26031</strain>
    </source>
</reference>
<evidence type="ECO:0000313" key="1">
    <source>
        <dbReference type="EMBL" id="SEK08757.1"/>
    </source>
</evidence>
<dbReference type="SUPFAM" id="SSF56112">
    <property type="entry name" value="Protein kinase-like (PK-like)"/>
    <property type="match status" value="1"/>
</dbReference>
<evidence type="ECO:0000313" key="2">
    <source>
        <dbReference type="Proteomes" id="UP000198866"/>
    </source>
</evidence>
<keyword evidence="2" id="KW-1185">Reference proteome</keyword>
<dbReference type="EMBL" id="FNYE01000042">
    <property type="protein sequence ID" value="SEK08757.1"/>
    <property type="molecule type" value="Genomic_DNA"/>
</dbReference>